<name>A0AAQ3RP24_VIGMU</name>
<accession>A0AAQ3RP24</accession>
<organism evidence="1 2">
    <name type="scientific">Vigna mungo</name>
    <name type="common">Black gram</name>
    <name type="synonym">Phaseolus mungo</name>
    <dbReference type="NCBI Taxonomy" id="3915"/>
    <lineage>
        <taxon>Eukaryota</taxon>
        <taxon>Viridiplantae</taxon>
        <taxon>Streptophyta</taxon>
        <taxon>Embryophyta</taxon>
        <taxon>Tracheophyta</taxon>
        <taxon>Spermatophyta</taxon>
        <taxon>Magnoliopsida</taxon>
        <taxon>eudicotyledons</taxon>
        <taxon>Gunneridae</taxon>
        <taxon>Pentapetalae</taxon>
        <taxon>rosids</taxon>
        <taxon>fabids</taxon>
        <taxon>Fabales</taxon>
        <taxon>Fabaceae</taxon>
        <taxon>Papilionoideae</taxon>
        <taxon>50 kb inversion clade</taxon>
        <taxon>NPAAA clade</taxon>
        <taxon>indigoferoid/millettioid clade</taxon>
        <taxon>Phaseoleae</taxon>
        <taxon>Vigna</taxon>
    </lineage>
</organism>
<reference evidence="1 2" key="1">
    <citation type="journal article" date="2023" name="Life. Sci Alliance">
        <title>Evolutionary insights into 3D genome organization and epigenetic landscape of Vigna mungo.</title>
        <authorList>
            <person name="Junaid A."/>
            <person name="Singh B."/>
            <person name="Bhatia S."/>
        </authorList>
    </citation>
    <scope>NUCLEOTIDE SEQUENCE [LARGE SCALE GENOMIC DNA]</scope>
    <source>
        <strain evidence="1">Urdbean</strain>
    </source>
</reference>
<keyword evidence="2" id="KW-1185">Reference proteome</keyword>
<dbReference type="AlphaFoldDB" id="A0AAQ3RP24"/>
<dbReference type="Proteomes" id="UP001374535">
    <property type="component" value="Chromosome 9"/>
</dbReference>
<sequence length="143" mass="15513">MFDTCGETLLAKLLFQGGWLSRSGSELRLRPLPFLLVAHTSRLGLKITNVTQVIPDGACTEGVGLRAAAVFLVGGAEAADEGIEAAPRLAERAGTRRRRVGKAEERARVVVNLGLPELVEVVEEFEHVRAAAQGEREWWTVVP</sequence>
<gene>
    <name evidence="1" type="ORF">V8G54_030951</name>
</gene>
<evidence type="ECO:0000313" key="1">
    <source>
        <dbReference type="EMBL" id="WVY98800.1"/>
    </source>
</evidence>
<dbReference type="EMBL" id="CP144692">
    <property type="protein sequence ID" value="WVY98800.1"/>
    <property type="molecule type" value="Genomic_DNA"/>
</dbReference>
<proteinExistence type="predicted"/>
<protein>
    <submittedName>
        <fullName evidence="1">Uncharacterized protein</fullName>
    </submittedName>
</protein>
<evidence type="ECO:0000313" key="2">
    <source>
        <dbReference type="Proteomes" id="UP001374535"/>
    </source>
</evidence>